<comment type="catalytic activity">
    <reaction evidence="4">
        <text>a 2'-deoxyadenosine in DNA + S-adenosyl-L-methionine = an N(6)-methyl-2'-deoxyadenosine in DNA + S-adenosyl-L-homocysteine + H(+)</text>
        <dbReference type="Rhea" id="RHEA:15197"/>
        <dbReference type="Rhea" id="RHEA-COMP:12418"/>
        <dbReference type="Rhea" id="RHEA-COMP:12419"/>
        <dbReference type="ChEBI" id="CHEBI:15378"/>
        <dbReference type="ChEBI" id="CHEBI:57856"/>
        <dbReference type="ChEBI" id="CHEBI:59789"/>
        <dbReference type="ChEBI" id="CHEBI:90615"/>
        <dbReference type="ChEBI" id="CHEBI:90616"/>
        <dbReference type="EC" id="2.1.1.72"/>
    </reaction>
</comment>
<evidence type="ECO:0000256" key="3">
    <source>
        <dbReference type="ARBA" id="ARBA00022679"/>
    </source>
</evidence>
<dbReference type="AlphaFoldDB" id="A0A1W2ENH2"/>
<dbReference type="eggNOG" id="COG1002">
    <property type="taxonomic scope" value="Bacteria"/>
</dbReference>
<dbReference type="Pfam" id="PF20466">
    <property type="entry name" value="MmeI_TRD"/>
    <property type="match status" value="1"/>
</dbReference>
<keyword evidence="3" id="KW-0808">Transferase</keyword>
<dbReference type="PANTHER" id="PTHR33841:SF1">
    <property type="entry name" value="DNA METHYLTRANSFERASE A"/>
    <property type="match status" value="1"/>
</dbReference>
<dbReference type="EMBL" id="FWYC01000010">
    <property type="protein sequence ID" value="SMD11205.1"/>
    <property type="molecule type" value="Genomic_DNA"/>
</dbReference>
<proteinExistence type="predicted"/>
<dbReference type="GO" id="GO:0032259">
    <property type="term" value="P:methylation"/>
    <property type="evidence" value="ECO:0007669"/>
    <property type="project" value="UniProtKB-KW"/>
</dbReference>
<reference evidence="7" key="1">
    <citation type="submission" date="2017-04" db="EMBL/GenBank/DDBJ databases">
        <authorList>
            <person name="Varghese N."/>
            <person name="Submissions S."/>
        </authorList>
    </citation>
    <scope>NUCLEOTIDE SEQUENCE [LARGE SCALE GENOMIC DNA]</scope>
    <source>
        <strain evidence="7">DSM 44073</strain>
    </source>
</reference>
<dbReference type="RefSeq" id="WP_216824329.1">
    <property type="nucleotide sequence ID" value="NZ_FWYC01000010.1"/>
</dbReference>
<protein>
    <recommendedName>
        <fullName evidence="1">site-specific DNA-methyltransferase (adenine-specific)</fullName>
        <ecNumber evidence="1">2.1.1.72</ecNumber>
    </recommendedName>
</protein>
<organism evidence="6 7">
    <name type="scientific">Lentzea albidocapillata</name>
    <dbReference type="NCBI Taxonomy" id="40571"/>
    <lineage>
        <taxon>Bacteria</taxon>
        <taxon>Bacillati</taxon>
        <taxon>Actinomycetota</taxon>
        <taxon>Actinomycetes</taxon>
        <taxon>Pseudonocardiales</taxon>
        <taxon>Pseudonocardiaceae</taxon>
        <taxon>Lentzea</taxon>
    </lineage>
</organism>
<evidence type="ECO:0000256" key="2">
    <source>
        <dbReference type="ARBA" id="ARBA00022603"/>
    </source>
</evidence>
<keyword evidence="2" id="KW-0489">Methyltransferase</keyword>
<accession>A0A1W2ENH2</accession>
<gene>
    <name evidence="6" type="ORF">SAMN05660733_04233</name>
</gene>
<dbReference type="Proteomes" id="UP000192840">
    <property type="component" value="Unassembled WGS sequence"/>
</dbReference>
<dbReference type="GO" id="GO:0009007">
    <property type="term" value="F:site-specific DNA-methyltransferase (adenine-specific) activity"/>
    <property type="evidence" value="ECO:0007669"/>
    <property type="project" value="UniProtKB-EC"/>
</dbReference>
<evidence type="ECO:0000256" key="1">
    <source>
        <dbReference type="ARBA" id="ARBA00011900"/>
    </source>
</evidence>
<evidence type="ECO:0000256" key="4">
    <source>
        <dbReference type="ARBA" id="ARBA00047942"/>
    </source>
</evidence>
<dbReference type="InterPro" id="IPR050953">
    <property type="entry name" value="N4_N6_ade-DNA_methylase"/>
</dbReference>
<evidence type="ECO:0000313" key="6">
    <source>
        <dbReference type="EMBL" id="SMD11205.1"/>
    </source>
</evidence>
<evidence type="ECO:0000259" key="5">
    <source>
        <dbReference type="Pfam" id="PF20466"/>
    </source>
</evidence>
<sequence length="431" mass="48104">MTSLLQRKGTVGLVATNTVAQGDTREVGLDAMVAAGFTITRAIQSRSWPASSANLEYAAAWGTLSPVPDDVPRVADDIRVRRISTLLEPAGRTEGNPIRLKENSGIAFQGCIVLGMGFVLETEKAQEWITADPRNAEVIFPYLNGEDLNSRTDASASRWVIDFNNRIEAESASYELPFQHVTAQVKPERQRLNGDGSFVLRKPLPSRWWQYGDKRPALRKAITGLSEVLVIALVSKTVMPVRVRTGQVFSHMLGVFAFDSYGAQAVLSSNLHQIWAITYGSTLETRVRYTPSDVFETFPRPAATGRLDAAGRILDEGRREIMMRRDLGLTKLYNLVNDPMTRQDKDVDRLREIHVEVDEAAMAAYGWDNVPLGHGFHTYRQVQRWTVCPAARVEALDRLLLENHRRAAEERRNRAFAPKGTIPAEEGTLFA</sequence>
<keyword evidence="7" id="KW-1185">Reference proteome</keyword>
<name>A0A1W2ENH2_9PSEU</name>
<feature type="domain" description="MmeI-like target recognition" evidence="5">
    <location>
        <begin position="117"/>
        <end position="302"/>
    </location>
</feature>
<dbReference type="PANTHER" id="PTHR33841">
    <property type="entry name" value="DNA METHYLTRANSFERASE YEEA-RELATED"/>
    <property type="match status" value="1"/>
</dbReference>
<dbReference type="InterPro" id="IPR046820">
    <property type="entry name" value="MmeI_TRD"/>
</dbReference>
<evidence type="ECO:0000313" key="7">
    <source>
        <dbReference type="Proteomes" id="UP000192840"/>
    </source>
</evidence>
<dbReference type="EC" id="2.1.1.72" evidence="1"/>
<dbReference type="STRING" id="40571.SAMN05660733_04233"/>